<gene>
    <name evidence="1" type="ORF">ACFFHM_03865</name>
</gene>
<name>A0ABV6K8R1_9BACI</name>
<organism evidence="1 2">
    <name type="scientific">Halalkalibacter kiskunsagensis</name>
    <dbReference type="NCBI Taxonomy" id="1548599"/>
    <lineage>
        <taxon>Bacteria</taxon>
        <taxon>Bacillati</taxon>
        <taxon>Bacillota</taxon>
        <taxon>Bacilli</taxon>
        <taxon>Bacillales</taxon>
        <taxon>Bacillaceae</taxon>
        <taxon>Halalkalibacter</taxon>
    </lineage>
</organism>
<dbReference type="EMBL" id="JBHLUX010000008">
    <property type="protein sequence ID" value="MFC0469689.1"/>
    <property type="molecule type" value="Genomic_DNA"/>
</dbReference>
<proteinExistence type="predicted"/>
<comment type="caution">
    <text evidence="1">The sequence shown here is derived from an EMBL/GenBank/DDBJ whole genome shotgun (WGS) entry which is preliminary data.</text>
</comment>
<evidence type="ECO:0000313" key="1">
    <source>
        <dbReference type="EMBL" id="MFC0469689.1"/>
    </source>
</evidence>
<dbReference type="RefSeq" id="WP_335962212.1">
    <property type="nucleotide sequence ID" value="NZ_JAXBLX010000025.1"/>
</dbReference>
<dbReference type="Proteomes" id="UP001589838">
    <property type="component" value="Unassembled WGS sequence"/>
</dbReference>
<keyword evidence="2" id="KW-1185">Reference proteome</keyword>
<protein>
    <submittedName>
        <fullName evidence="1">Uncharacterized protein</fullName>
    </submittedName>
</protein>
<reference evidence="1 2" key="1">
    <citation type="submission" date="2024-09" db="EMBL/GenBank/DDBJ databases">
        <authorList>
            <person name="Sun Q."/>
            <person name="Mori K."/>
        </authorList>
    </citation>
    <scope>NUCLEOTIDE SEQUENCE [LARGE SCALE GENOMIC DNA]</scope>
    <source>
        <strain evidence="1 2">NCAIM B.02610</strain>
    </source>
</reference>
<accession>A0ABV6K8R1</accession>
<evidence type="ECO:0000313" key="2">
    <source>
        <dbReference type="Proteomes" id="UP001589838"/>
    </source>
</evidence>
<sequence>MAMAPHAARSLGEEAHPSFTKKQAAALLIAKEIAKRENHSFGNSFKFIYCEIYECSV</sequence>